<dbReference type="Proteomes" id="UP000694388">
    <property type="component" value="Unplaced"/>
</dbReference>
<reference evidence="9" key="2">
    <citation type="submission" date="2025-09" db="UniProtKB">
        <authorList>
            <consortium name="Ensembl"/>
        </authorList>
    </citation>
    <scope>IDENTIFICATION</scope>
</reference>
<evidence type="ECO:0000256" key="5">
    <source>
        <dbReference type="ARBA" id="ARBA00022801"/>
    </source>
</evidence>
<evidence type="ECO:0000256" key="1">
    <source>
        <dbReference type="ARBA" id="ARBA00000707"/>
    </source>
</evidence>
<dbReference type="PANTHER" id="PTHR12419">
    <property type="entry name" value="OTU DOMAIN CONTAINING PROTEIN"/>
    <property type="match status" value="1"/>
</dbReference>
<evidence type="ECO:0000313" key="9">
    <source>
        <dbReference type="Ensembl" id="ENSEBUP00000008069.1"/>
    </source>
</evidence>
<protein>
    <recommendedName>
        <fullName evidence="2">ubiquitinyl hydrolase 1</fullName>
        <ecNumber evidence="2">3.4.19.12</ecNumber>
    </recommendedName>
</protein>
<dbReference type="Ensembl" id="ENSEBUT00000008561.1">
    <property type="protein sequence ID" value="ENSEBUP00000008069.1"/>
    <property type="gene ID" value="ENSEBUG00000005250.1"/>
</dbReference>
<feature type="coiled-coil region" evidence="7">
    <location>
        <begin position="56"/>
        <end position="105"/>
    </location>
</feature>
<proteinExistence type="predicted"/>
<keyword evidence="7" id="KW-0175">Coiled coil</keyword>
<feature type="domain" description="OTU" evidence="8">
    <location>
        <begin position="195"/>
        <end position="332"/>
    </location>
</feature>
<evidence type="ECO:0000256" key="2">
    <source>
        <dbReference type="ARBA" id="ARBA00012759"/>
    </source>
</evidence>
<evidence type="ECO:0000256" key="3">
    <source>
        <dbReference type="ARBA" id="ARBA00022670"/>
    </source>
</evidence>
<organism evidence="9 10">
    <name type="scientific">Eptatretus burgeri</name>
    <name type="common">Inshore hagfish</name>
    <dbReference type="NCBI Taxonomy" id="7764"/>
    <lineage>
        <taxon>Eukaryota</taxon>
        <taxon>Metazoa</taxon>
        <taxon>Chordata</taxon>
        <taxon>Craniata</taxon>
        <taxon>Vertebrata</taxon>
        <taxon>Cyclostomata</taxon>
        <taxon>Myxini</taxon>
        <taxon>Myxiniformes</taxon>
        <taxon>Myxinidae</taxon>
        <taxon>Eptatretinae</taxon>
        <taxon>Eptatretus</taxon>
    </lineage>
</organism>
<dbReference type="EC" id="3.4.19.12" evidence="2"/>
<evidence type="ECO:0000313" key="10">
    <source>
        <dbReference type="Proteomes" id="UP000694388"/>
    </source>
</evidence>
<keyword evidence="6" id="KW-0788">Thiol protease</keyword>
<sequence>MLEYFFCNPYRSTNPNNEFEWTFCAVCVNLLLLPARVAGTMADEEVETTSALMVLTKKQRKEKKELQARVQAMKNVVPKNDKKRRKQLIEEVAALESQLEASHEEERRALSVRVGDCQSQVSTVVDGLQHLAVTSDASAVKSTVKVSKAQRRREKKECQERERAARIAEADLENEHGARCQEARAVTEALAARRLRLYRMLPDGHCLFAALAHQLGVTSGYDVAKLRASSASYMREHAEEFRPFLVDPTSGDTYSNERFERYCEELSSTAVWGGQLELCALSHVLKRPIEILQATGASITIGEDYGEQEGLVLVFLHHELGLGRHYDSVQAMSEGQEDDVELDHCDGHS</sequence>
<dbReference type="PROSITE" id="PS50802">
    <property type="entry name" value="OTU"/>
    <property type="match status" value="1"/>
</dbReference>
<dbReference type="InterPro" id="IPR050704">
    <property type="entry name" value="Peptidase_C85-like"/>
</dbReference>
<dbReference type="GeneTree" id="ENSGT00940000166759"/>
<dbReference type="InterPro" id="IPR003323">
    <property type="entry name" value="OTU_dom"/>
</dbReference>
<dbReference type="PANTHER" id="PTHR12419:SF10">
    <property type="entry name" value="DEUBIQUITINASE OTUD6B"/>
    <property type="match status" value="1"/>
</dbReference>
<reference evidence="9" key="1">
    <citation type="submission" date="2025-08" db="UniProtKB">
        <authorList>
            <consortium name="Ensembl"/>
        </authorList>
    </citation>
    <scope>IDENTIFICATION</scope>
</reference>
<dbReference type="CDD" id="cd22761">
    <property type="entry name" value="OTU_OTUD6"/>
    <property type="match status" value="1"/>
</dbReference>
<dbReference type="GO" id="GO:0016579">
    <property type="term" value="P:protein deubiquitination"/>
    <property type="evidence" value="ECO:0007669"/>
    <property type="project" value="TreeGrafter"/>
</dbReference>
<keyword evidence="3" id="KW-0645">Protease</keyword>
<comment type="catalytic activity">
    <reaction evidence="1">
        <text>Thiol-dependent hydrolysis of ester, thioester, amide, peptide and isopeptide bonds formed by the C-terminal Gly of ubiquitin (a 76-residue protein attached to proteins as an intracellular targeting signal).</text>
        <dbReference type="EC" id="3.4.19.12"/>
    </reaction>
</comment>
<dbReference type="OMA" id="YELGAHY"/>
<dbReference type="InterPro" id="IPR038765">
    <property type="entry name" value="Papain-like_cys_pep_sf"/>
</dbReference>
<keyword evidence="10" id="KW-1185">Reference proteome</keyword>
<evidence type="ECO:0000256" key="6">
    <source>
        <dbReference type="ARBA" id="ARBA00022807"/>
    </source>
</evidence>
<keyword evidence="4" id="KW-0833">Ubl conjugation pathway</keyword>
<evidence type="ECO:0000259" key="8">
    <source>
        <dbReference type="PROSITE" id="PS50802"/>
    </source>
</evidence>
<dbReference type="Gene3D" id="3.90.70.80">
    <property type="match status" value="1"/>
</dbReference>
<keyword evidence="5" id="KW-0378">Hydrolase</keyword>
<dbReference type="GO" id="GO:0004843">
    <property type="term" value="F:cysteine-type deubiquitinase activity"/>
    <property type="evidence" value="ECO:0007669"/>
    <property type="project" value="UniProtKB-EC"/>
</dbReference>
<dbReference type="Pfam" id="PF02338">
    <property type="entry name" value="OTU"/>
    <property type="match status" value="1"/>
</dbReference>
<evidence type="ECO:0000256" key="7">
    <source>
        <dbReference type="SAM" id="Coils"/>
    </source>
</evidence>
<dbReference type="AlphaFoldDB" id="A0A8C4WP18"/>
<dbReference type="InterPro" id="IPR049772">
    <property type="entry name" value="OTU_OTUD6"/>
</dbReference>
<evidence type="ECO:0000256" key="4">
    <source>
        <dbReference type="ARBA" id="ARBA00022786"/>
    </source>
</evidence>
<accession>A0A8C4WP18</accession>
<dbReference type="GO" id="GO:0006508">
    <property type="term" value="P:proteolysis"/>
    <property type="evidence" value="ECO:0007669"/>
    <property type="project" value="UniProtKB-KW"/>
</dbReference>
<name>A0A8C4WP18_EPTBU</name>
<dbReference type="SUPFAM" id="SSF54001">
    <property type="entry name" value="Cysteine proteinases"/>
    <property type="match status" value="1"/>
</dbReference>